<organism evidence="1 2">
    <name type="scientific">Pyrococcus horikoshii (strain ATCC 700860 / DSM 12428 / JCM 9974 / NBRC 100139 / OT-3)</name>
    <dbReference type="NCBI Taxonomy" id="70601"/>
    <lineage>
        <taxon>Archaea</taxon>
        <taxon>Methanobacteriati</taxon>
        <taxon>Methanobacteriota</taxon>
        <taxon>Thermococci</taxon>
        <taxon>Thermococcales</taxon>
        <taxon>Thermococcaceae</taxon>
        <taxon>Pyrococcus</taxon>
    </lineage>
</organism>
<dbReference type="PIR" id="F71107">
    <property type="entry name" value="F71107"/>
</dbReference>
<evidence type="ECO:0000313" key="1">
    <source>
        <dbReference type="EMBL" id="BAA29720.1"/>
    </source>
</evidence>
<keyword evidence="2" id="KW-1185">Reference proteome</keyword>
<protein>
    <submittedName>
        <fullName evidence="1">Uncharacterized protein</fullName>
    </submittedName>
</protein>
<evidence type="ECO:0000313" key="2">
    <source>
        <dbReference type="Proteomes" id="UP000000752"/>
    </source>
</evidence>
<accession>O58365</accession>
<proteinExistence type="predicted"/>
<dbReference type="AlphaFoldDB" id="O58365"/>
<dbReference type="EnsemblBacteria" id="BAA29720">
    <property type="protein sequence ID" value="BAA29720"/>
    <property type="gene ID" value="BAA29720"/>
</dbReference>
<name>O58365_PYRHO</name>
<dbReference type="KEGG" id="pho:PH0631"/>
<dbReference type="Proteomes" id="UP000000752">
    <property type="component" value="Chromosome"/>
</dbReference>
<sequence length="112" mass="12429">MGLPANGAKLRSESLIHNQNLNTILFRNFSQAFNDVIKPPNVGKEIILLFTLIRVPANAFRIAHHNSGNSEVVKLLNGSPNGSVNVVFSLKFGLLVHFRELSTLLYPAFIEF</sequence>
<reference evidence="1 2" key="1">
    <citation type="journal article" date="1998" name="DNA Res.">
        <title>Complete sequence and gene organization of the genome of a hyper-thermophilic archaebacterium, Pyrococcus horikoshii OT3.</title>
        <authorList>
            <person name="Kawarabayasi Y."/>
            <person name="Sawada M."/>
            <person name="Horikawa H."/>
            <person name="Haikawa Y."/>
            <person name="Hino Y."/>
            <person name="Yamamoto S."/>
            <person name="Sekine M."/>
            <person name="Baba S."/>
            <person name="Kosugi H."/>
            <person name="Hosoyama A."/>
            <person name="Nagai Y."/>
            <person name="Sakai M."/>
            <person name="Ogura K."/>
            <person name="Otuka R."/>
            <person name="Nakazawa H."/>
            <person name="Takamiya M."/>
            <person name="Ohfuku Y."/>
            <person name="Funahashi T."/>
            <person name="Tanaka T."/>
            <person name="Kudoh Y."/>
            <person name="Yamazaki J."/>
            <person name="Kushida N."/>
            <person name="Oguchi A."/>
            <person name="Aoki K."/>
            <person name="Nakamura Y."/>
            <person name="Robb T.F."/>
            <person name="Horikoshi K."/>
            <person name="Masuchi Y."/>
            <person name="Shizuya H."/>
            <person name="Kikuchi H."/>
        </authorList>
    </citation>
    <scope>NUCLEOTIDE SEQUENCE [LARGE SCALE GENOMIC DNA]</scope>
    <source>
        <strain evidence="2">ATCC 700860 / DSM 12428 / JCM 9974 / NBRC 100139 / OT-3</strain>
    </source>
</reference>
<gene>
    <name evidence="1" type="ordered locus">PH0631</name>
</gene>
<dbReference type="EMBL" id="BA000001">
    <property type="protein sequence ID" value="BAA29720.1"/>
    <property type="molecule type" value="Genomic_DNA"/>
</dbReference>